<dbReference type="PANTHER" id="PTHR43851">
    <property type="match status" value="1"/>
</dbReference>
<gene>
    <name evidence="7" type="ORF">UFOPK3564_02884</name>
</gene>
<name>A0A6J7J9G3_9ZZZZ</name>
<evidence type="ECO:0000256" key="1">
    <source>
        <dbReference type="ARBA" id="ARBA00009670"/>
    </source>
</evidence>
<accession>A0A6J7J9G3</accession>
<evidence type="ECO:0000256" key="4">
    <source>
        <dbReference type="ARBA" id="ARBA00022840"/>
    </source>
</evidence>
<dbReference type="InterPro" id="IPR034646">
    <property type="entry name" value="ADCK3_dom"/>
</dbReference>
<feature type="region of interest" description="Disordered" evidence="5">
    <location>
        <begin position="1"/>
        <end position="27"/>
    </location>
</feature>
<evidence type="ECO:0000259" key="6">
    <source>
        <dbReference type="Pfam" id="PF03109"/>
    </source>
</evidence>
<reference evidence="7" key="1">
    <citation type="submission" date="2020-05" db="EMBL/GenBank/DDBJ databases">
        <authorList>
            <person name="Chiriac C."/>
            <person name="Salcher M."/>
            <person name="Ghai R."/>
            <person name="Kavagutti S V."/>
        </authorList>
    </citation>
    <scope>NUCLEOTIDE SEQUENCE</scope>
</reference>
<organism evidence="7">
    <name type="scientific">freshwater metagenome</name>
    <dbReference type="NCBI Taxonomy" id="449393"/>
    <lineage>
        <taxon>unclassified sequences</taxon>
        <taxon>metagenomes</taxon>
        <taxon>ecological metagenomes</taxon>
    </lineage>
</organism>
<proteinExistence type="inferred from homology"/>
<dbReference type="CDD" id="cd13970">
    <property type="entry name" value="ABC1_ADCK3"/>
    <property type="match status" value="1"/>
</dbReference>
<dbReference type="InterPro" id="IPR004147">
    <property type="entry name" value="ABC1_dom"/>
</dbReference>
<evidence type="ECO:0000256" key="5">
    <source>
        <dbReference type="SAM" id="MobiDB-lite"/>
    </source>
</evidence>
<dbReference type="PANTHER" id="PTHR43851:SF3">
    <property type="entry name" value="COENZYME Q8"/>
    <property type="match status" value="1"/>
</dbReference>
<dbReference type="AlphaFoldDB" id="A0A6J7J9G3"/>
<dbReference type="SUPFAM" id="SSF56112">
    <property type="entry name" value="Protein kinase-like (PK-like)"/>
    <property type="match status" value="1"/>
</dbReference>
<dbReference type="EMBL" id="CAFBMK010000234">
    <property type="protein sequence ID" value="CAB4939895.1"/>
    <property type="molecule type" value="Genomic_DNA"/>
</dbReference>
<evidence type="ECO:0000256" key="2">
    <source>
        <dbReference type="ARBA" id="ARBA00022679"/>
    </source>
</evidence>
<sequence>MAERRGRSRGPGTPDEDETAGVIPTGRYRRAASLGRLAARAAVRDGATRVTNYGRTEEERSQRMSEQQFRTAEQIVDVLGTMKGAAMKVGQVLSFMDVGLVPPEHREEFQRKLSKLRDMAPSVAFKDMRKVIEADMGQKLDDVFSEFDEEAIGAASIGQVYRARLRERPRGWSTDVAAVKVQYPGIDAAVRSDLQNLGLILRLAKAVAPGIDVQSVGDEIRERTIEELDYELEAQNQRTMARAHRGHPFVFVPEVATELCGKRVTVTEFVEGEGFEAWKEKDQTERNRLAEIVFRFYYGGVWRDGQFSADPHPGNSILMRDGRVAFLDFGLFHRISKEMVQEQAETIRLCLARDGEALLRHMQQIRWVPPAAGFTAQDALEIAEKLVWFAMDDEDARLVPEHVAEMVFEVSDPRSPHWAKVRRATVPAEYVWSLRLGGMAIAVCSQLDASLNYHRIVREWLMGDTPYSDLGEREAAWLAERGR</sequence>
<keyword evidence="3" id="KW-0547">Nucleotide-binding</keyword>
<dbReference type="GO" id="GO:0005524">
    <property type="term" value="F:ATP binding"/>
    <property type="evidence" value="ECO:0007669"/>
    <property type="project" value="UniProtKB-KW"/>
</dbReference>
<keyword evidence="4" id="KW-0067">ATP-binding</keyword>
<comment type="similarity">
    <text evidence="1">Belongs to the protein kinase superfamily. ADCK protein kinase family.</text>
</comment>
<dbReference type="GO" id="GO:0016740">
    <property type="term" value="F:transferase activity"/>
    <property type="evidence" value="ECO:0007669"/>
    <property type="project" value="UniProtKB-KW"/>
</dbReference>
<keyword evidence="2" id="KW-0808">Transferase</keyword>
<evidence type="ECO:0000313" key="7">
    <source>
        <dbReference type="EMBL" id="CAB4939895.1"/>
    </source>
</evidence>
<protein>
    <submittedName>
        <fullName evidence="7">Unannotated protein</fullName>
    </submittedName>
</protein>
<dbReference type="InterPro" id="IPR051409">
    <property type="entry name" value="Atypical_kinase_ADCK"/>
</dbReference>
<feature type="domain" description="ABC1 atypical kinase-like" evidence="6">
    <location>
        <begin position="115"/>
        <end position="360"/>
    </location>
</feature>
<dbReference type="InterPro" id="IPR011009">
    <property type="entry name" value="Kinase-like_dom_sf"/>
</dbReference>
<evidence type="ECO:0000256" key="3">
    <source>
        <dbReference type="ARBA" id="ARBA00022741"/>
    </source>
</evidence>
<dbReference type="Pfam" id="PF03109">
    <property type="entry name" value="ABC1"/>
    <property type="match status" value="1"/>
</dbReference>